<gene>
    <name evidence="1" type="ORF">HRJ53_05190</name>
</gene>
<comment type="caution">
    <text evidence="1">The sequence shown here is derived from an EMBL/GenBank/DDBJ whole genome shotgun (WGS) entry which is preliminary data.</text>
</comment>
<dbReference type="AlphaFoldDB" id="A0A7V8NNG7"/>
<protein>
    <submittedName>
        <fullName evidence="1">Uncharacterized protein</fullName>
    </submittedName>
</protein>
<accession>A0A7V8NNG7</accession>
<evidence type="ECO:0000313" key="2">
    <source>
        <dbReference type="Proteomes" id="UP000567293"/>
    </source>
</evidence>
<evidence type="ECO:0000313" key="1">
    <source>
        <dbReference type="EMBL" id="MBA0084372.1"/>
    </source>
</evidence>
<reference evidence="1" key="1">
    <citation type="submission" date="2020-06" db="EMBL/GenBank/DDBJ databases">
        <title>Legume-microbial interactions unlock mineral nutrients during tropical forest succession.</title>
        <authorList>
            <person name="Epihov D.Z."/>
        </authorList>
    </citation>
    <scope>NUCLEOTIDE SEQUENCE [LARGE SCALE GENOMIC DNA]</scope>
    <source>
        <strain evidence="1">Pan2503</strain>
    </source>
</reference>
<sequence>MGPRSDFDLLRILSHQLERQGLGKAFHYKTPGDVFAEIRKAVLAYNVPLAGLLAGGAEATRAQFTRNGHAPYEVPVGLIRSANDTLFTSGTLSRWCTMMESLPEADI</sequence>
<keyword evidence="2" id="KW-1185">Reference proteome</keyword>
<dbReference type="EMBL" id="JACDQQ010000502">
    <property type="protein sequence ID" value="MBA0084372.1"/>
    <property type="molecule type" value="Genomic_DNA"/>
</dbReference>
<organism evidence="1 2">
    <name type="scientific">Candidatus Acidiferrum panamense</name>
    <dbReference type="NCBI Taxonomy" id="2741543"/>
    <lineage>
        <taxon>Bacteria</taxon>
        <taxon>Pseudomonadati</taxon>
        <taxon>Acidobacteriota</taxon>
        <taxon>Terriglobia</taxon>
        <taxon>Candidatus Acidiferrales</taxon>
        <taxon>Candidatus Acidiferrum</taxon>
    </lineage>
</organism>
<proteinExistence type="predicted"/>
<name>A0A7V8NNG7_9BACT</name>
<dbReference type="Proteomes" id="UP000567293">
    <property type="component" value="Unassembled WGS sequence"/>
</dbReference>